<dbReference type="GO" id="GO:0008033">
    <property type="term" value="P:tRNA processing"/>
    <property type="evidence" value="ECO:0007669"/>
    <property type="project" value="UniProtKB-KW"/>
</dbReference>
<dbReference type="Pfam" id="PF01876">
    <property type="entry name" value="RNase_P_p30"/>
    <property type="match status" value="1"/>
</dbReference>
<dbReference type="PANTHER" id="PTHR13031">
    <property type="entry name" value="RIBONUCLEASE P SUBUNIT P30"/>
    <property type="match status" value="1"/>
</dbReference>
<dbReference type="EMBL" id="ML991794">
    <property type="protein sequence ID" value="KAF2234955.1"/>
    <property type="molecule type" value="Genomic_DNA"/>
</dbReference>
<dbReference type="AlphaFoldDB" id="A0A6A6HA47"/>
<evidence type="ECO:0000256" key="3">
    <source>
        <dbReference type="ARBA" id="ARBA00022694"/>
    </source>
</evidence>
<dbReference type="InterPro" id="IPR002738">
    <property type="entry name" value="RNase_P_p30"/>
</dbReference>
<keyword evidence="6" id="KW-1185">Reference proteome</keyword>
<evidence type="ECO:0000256" key="1">
    <source>
        <dbReference type="ARBA" id="ARBA00004123"/>
    </source>
</evidence>
<comment type="similarity">
    <text evidence="2">Belongs to the eukaryotic/archaeal RNase P protein component 3 family.</text>
</comment>
<proteinExistence type="inferred from homology"/>
<dbReference type="GO" id="GO:0003723">
    <property type="term" value="F:RNA binding"/>
    <property type="evidence" value="ECO:0007669"/>
    <property type="project" value="TreeGrafter"/>
</dbReference>
<dbReference type="OrthoDB" id="17948at2759"/>
<dbReference type="Proteomes" id="UP000800092">
    <property type="component" value="Unassembled WGS sequence"/>
</dbReference>
<dbReference type="Gene3D" id="3.20.20.140">
    <property type="entry name" value="Metal-dependent hydrolases"/>
    <property type="match status" value="1"/>
</dbReference>
<feature type="compositionally biased region" description="Basic and acidic residues" evidence="4">
    <location>
        <begin position="244"/>
        <end position="290"/>
    </location>
</feature>
<dbReference type="InterPro" id="IPR016195">
    <property type="entry name" value="Pol/histidinol_Pase-like"/>
</dbReference>
<evidence type="ECO:0000313" key="5">
    <source>
        <dbReference type="EMBL" id="KAF2234955.1"/>
    </source>
</evidence>
<evidence type="ECO:0000256" key="4">
    <source>
        <dbReference type="SAM" id="MobiDB-lite"/>
    </source>
</evidence>
<dbReference type="SUPFAM" id="SSF89550">
    <property type="entry name" value="PHP domain-like"/>
    <property type="match status" value="1"/>
</dbReference>
<organism evidence="5 6">
    <name type="scientific">Viridothelium virens</name>
    <name type="common">Speckled blister lichen</name>
    <name type="synonym">Trypethelium virens</name>
    <dbReference type="NCBI Taxonomy" id="1048519"/>
    <lineage>
        <taxon>Eukaryota</taxon>
        <taxon>Fungi</taxon>
        <taxon>Dikarya</taxon>
        <taxon>Ascomycota</taxon>
        <taxon>Pezizomycotina</taxon>
        <taxon>Dothideomycetes</taxon>
        <taxon>Dothideomycetes incertae sedis</taxon>
        <taxon>Trypetheliales</taxon>
        <taxon>Trypetheliaceae</taxon>
        <taxon>Viridothelium</taxon>
    </lineage>
</organism>
<protein>
    <submittedName>
        <fullName evidence="5">Putative ribonuclease P complex subunit Pop2</fullName>
    </submittedName>
</protein>
<sequence>MFYDLNVQWVQNENELQRTLSFLAELGYNVVALNYTLSGKLPSEITCPIPDPLPFPTPPTLRILRRCTLLTTSPSQNHRLGDLTRTHDLVALRPTDEATLLQACTSLLDCALISLDLTQRFAFPFKHRSLGAAIERGVKFEICYSPGILANDATARRNLISNATQLVRATRGRGLVISSEAGRALGCRAPWDVVNLAAMWGLGRERGREAVTGVARHAVVSAQLKRTSYRGVVDVVEGGVQPERGGKAKEKGKQAGNKRKLEQSEEHGGKKKLGTEEASKGGDKMKKKNGELQNATTVAATEDLTMRPD</sequence>
<gene>
    <name evidence="5" type="ORF">EV356DRAFT_532241</name>
</gene>
<accession>A0A6A6HA47</accession>
<evidence type="ECO:0000313" key="6">
    <source>
        <dbReference type="Proteomes" id="UP000800092"/>
    </source>
</evidence>
<name>A0A6A6HA47_VIRVR</name>
<dbReference type="PANTHER" id="PTHR13031:SF0">
    <property type="entry name" value="RIBONUCLEASE P PROTEIN SUBUNIT P30"/>
    <property type="match status" value="1"/>
</dbReference>
<comment type="subcellular location">
    <subcellularLocation>
        <location evidence="1">Nucleus</location>
    </subcellularLocation>
</comment>
<keyword evidence="3" id="KW-0819">tRNA processing</keyword>
<reference evidence="5" key="1">
    <citation type="journal article" date="2020" name="Stud. Mycol.">
        <title>101 Dothideomycetes genomes: a test case for predicting lifestyles and emergence of pathogens.</title>
        <authorList>
            <person name="Haridas S."/>
            <person name="Albert R."/>
            <person name="Binder M."/>
            <person name="Bloem J."/>
            <person name="Labutti K."/>
            <person name="Salamov A."/>
            <person name="Andreopoulos B."/>
            <person name="Baker S."/>
            <person name="Barry K."/>
            <person name="Bills G."/>
            <person name="Bluhm B."/>
            <person name="Cannon C."/>
            <person name="Castanera R."/>
            <person name="Culley D."/>
            <person name="Daum C."/>
            <person name="Ezra D."/>
            <person name="Gonzalez J."/>
            <person name="Henrissat B."/>
            <person name="Kuo A."/>
            <person name="Liang C."/>
            <person name="Lipzen A."/>
            <person name="Lutzoni F."/>
            <person name="Magnuson J."/>
            <person name="Mondo S."/>
            <person name="Nolan M."/>
            <person name="Ohm R."/>
            <person name="Pangilinan J."/>
            <person name="Park H.-J."/>
            <person name="Ramirez L."/>
            <person name="Alfaro M."/>
            <person name="Sun H."/>
            <person name="Tritt A."/>
            <person name="Yoshinaga Y."/>
            <person name="Zwiers L.-H."/>
            <person name="Turgeon B."/>
            <person name="Goodwin S."/>
            <person name="Spatafora J."/>
            <person name="Crous P."/>
            <person name="Grigoriev I."/>
        </authorList>
    </citation>
    <scope>NUCLEOTIDE SEQUENCE</scope>
    <source>
        <strain evidence="5">Tuck. ex Michener</strain>
    </source>
</reference>
<dbReference type="GO" id="GO:0005655">
    <property type="term" value="C:nucleolar ribonuclease P complex"/>
    <property type="evidence" value="ECO:0007669"/>
    <property type="project" value="TreeGrafter"/>
</dbReference>
<feature type="region of interest" description="Disordered" evidence="4">
    <location>
        <begin position="240"/>
        <end position="309"/>
    </location>
</feature>
<evidence type="ECO:0000256" key="2">
    <source>
        <dbReference type="ARBA" id="ARBA00007331"/>
    </source>
</evidence>